<evidence type="ECO:0000313" key="2">
    <source>
        <dbReference type="EMBL" id="RMU33272.1"/>
    </source>
</evidence>
<accession>A0A3M5TIE5</accession>
<gene>
    <name evidence="2" type="ORF">ALP32_01074</name>
</gene>
<dbReference type="RefSeq" id="WP_005617610.1">
    <property type="nucleotide sequence ID" value="NZ_BMNO01000114.1"/>
</dbReference>
<organism evidence="2 3">
    <name type="scientific">Pseudomonas avellanae</name>
    <dbReference type="NCBI Taxonomy" id="46257"/>
    <lineage>
        <taxon>Bacteria</taxon>
        <taxon>Pseudomonadati</taxon>
        <taxon>Pseudomonadota</taxon>
        <taxon>Gammaproteobacteria</taxon>
        <taxon>Pseudomonadales</taxon>
        <taxon>Pseudomonadaceae</taxon>
        <taxon>Pseudomonas</taxon>
    </lineage>
</organism>
<reference evidence="2 3" key="1">
    <citation type="submission" date="2018-08" db="EMBL/GenBank/DDBJ databases">
        <title>Recombination of ecologically and evolutionarily significant loci maintains genetic cohesion in the Pseudomonas syringae species complex.</title>
        <authorList>
            <person name="Dillon M."/>
            <person name="Thakur S."/>
            <person name="Almeida R.N.D."/>
            <person name="Weir B.S."/>
            <person name="Guttman D.S."/>
        </authorList>
    </citation>
    <scope>NUCLEOTIDE SEQUENCE [LARGE SCALE GENOMIC DNA]</scope>
    <source>
        <strain evidence="2 3">ICMP 9749</strain>
    </source>
</reference>
<sequence>MYLSALYVNIQSTDFSCALLQRTKKYLTLFGLSFLIQSPVNALEFDVWFTYQFAKPLFSSAKEGCDYFHTKYYEWWAPYYNPAKNYFDTPDYYRCAQEESFAGEMRRRTLSCKDGEAPDFHTGECSSFRQKGASEDPIACNAPSAFVGNPINSSNGNKFHEETNYDSGGVNPILFKHYYNSVDGGWSHSYSSSLYFAVGAVVVVSEDGRQSIFIKHGDKYISSADKGVVEKVEGGWSYTSSSNIVYHYAVDGLLMYVKKHENIIYTLVRFFQDSKFIVRVSNSAGVTLDIVEDSSHQPVNVTAGKFSMLFTYESGRLVTLKKHIKIKFLFGSTIMRTR</sequence>
<comment type="caution">
    <text evidence="2">The sequence shown here is derived from an EMBL/GenBank/DDBJ whole genome shotgun (WGS) entry which is preliminary data.</text>
</comment>
<dbReference type="AlphaFoldDB" id="A0A3M5TIE5"/>
<name>A0A3M5TIE5_9PSED</name>
<dbReference type="Proteomes" id="UP000281514">
    <property type="component" value="Unassembled WGS sequence"/>
</dbReference>
<dbReference type="EMBL" id="RBTX01000340">
    <property type="protein sequence ID" value="RMU33272.1"/>
    <property type="molecule type" value="Genomic_DNA"/>
</dbReference>
<feature type="domain" description="DUF6531" evidence="1">
    <location>
        <begin position="148"/>
        <end position="213"/>
    </location>
</feature>
<evidence type="ECO:0000313" key="3">
    <source>
        <dbReference type="Proteomes" id="UP000281514"/>
    </source>
</evidence>
<proteinExistence type="predicted"/>
<evidence type="ECO:0000259" key="1">
    <source>
        <dbReference type="Pfam" id="PF20148"/>
    </source>
</evidence>
<dbReference type="InterPro" id="IPR045351">
    <property type="entry name" value="DUF6531"/>
</dbReference>
<protein>
    <submittedName>
        <fullName evidence="2">YD repeat-containing protein</fullName>
    </submittedName>
</protein>
<dbReference type="Pfam" id="PF20148">
    <property type="entry name" value="DUF6531"/>
    <property type="match status" value="1"/>
</dbReference>